<dbReference type="NCBIfam" id="TIGR00168">
    <property type="entry name" value="infC"/>
    <property type="match status" value="1"/>
</dbReference>
<dbReference type="SUPFAM" id="SSF55200">
    <property type="entry name" value="Translation initiation factor IF3, C-terminal domain"/>
    <property type="match status" value="1"/>
</dbReference>
<dbReference type="Gene3D" id="3.30.110.10">
    <property type="entry name" value="Translation initiation factor 3 (IF-3), C-terminal domain"/>
    <property type="match status" value="1"/>
</dbReference>
<dbReference type="Gene3D" id="3.10.20.80">
    <property type="entry name" value="Translation initiation factor 3 (IF-3), N-terminal domain"/>
    <property type="match status" value="1"/>
</dbReference>
<gene>
    <name evidence="7" type="ORF">VN24_12260</name>
</gene>
<dbReference type="SUPFAM" id="SSF54364">
    <property type="entry name" value="Translation initiation factor IF3, N-terminal domain"/>
    <property type="match status" value="1"/>
</dbReference>
<sequence length="164" mass="17635">MAVLMNEQIKASEVLLTGIDGEELGVMPRDEALALARRHKADLVCLSLMSSPPPCKLIGKGTAKEAALREKRNTDPGRTLKVKEIRLTVGIEDHDYDTKRRQADKLLTSGHPVQLAVRLQGPKQGAEAKALLERLSADLSASGKRATGIQVSGKGAAVQLNPLR</sequence>
<dbReference type="KEGG" id="pbj:VN24_12260"/>
<dbReference type="InterPro" id="IPR019814">
    <property type="entry name" value="Translation_initiation_fac_3_N"/>
</dbReference>
<evidence type="ECO:0000313" key="8">
    <source>
        <dbReference type="Proteomes" id="UP000032633"/>
    </source>
</evidence>
<evidence type="ECO:0000256" key="1">
    <source>
        <dbReference type="ARBA" id="ARBA00005439"/>
    </source>
</evidence>
<evidence type="ECO:0000259" key="6">
    <source>
        <dbReference type="Pfam" id="PF05198"/>
    </source>
</evidence>
<dbReference type="STRING" id="1126833.VN24_12260"/>
<keyword evidence="8" id="KW-1185">Reference proteome</keyword>
<dbReference type="GO" id="GO:0043022">
    <property type="term" value="F:ribosome binding"/>
    <property type="evidence" value="ECO:0007669"/>
    <property type="project" value="TreeGrafter"/>
</dbReference>
<dbReference type="PATRIC" id="fig|1126833.4.peg.2688"/>
<evidence type="ECO:0000256" key="3">
    <source>
        <dbReference type="ARBA" id="ARBA00022917"/>
    </source>
</evidence>
<name>A0A0D5NJW1_9BACL</name>
<feature type="domain" description="Translation initiation factor 3 C-terminal" evidence="5">
    <location>
        <begin position="81"/>
        <end position="162"/>
    </location>
</feature>
<dbReference type="Pfam" id="PF05198">
    <property type="entry name" value="IF3_N"/>
    <property type="match status" value="1"/>
</dbReference>
<reference evidence="8" key="2">
    <citation type="submission" date="2015-03" db="EMBL/GenBank/DDBJ databases">
        <title>Genome sequence of Paenibacillus beijingensis strain DSM 24997T.</title>
        <authorList>
            <person name="Kwak Y."/>
            <person name="Shin J.-H."/>
        </authorList>
    </citation>
    <scope>NUCLEOTIDE SEQUENCE [LARGE SCALE GENOMIC DNA]</scope>
    <source>
        <strain evidence="8">DSM 24997</strain>
    </source>
</reference>
<keyword evidence="3" id="KW-0648">Protein biosynthesis</keyword>
<evidence type="ECO:0000259" key="5">
    <source>
        <dbReference type="Pfam" id="PF00707"/>
    </source>
</evidence>
<evidence type="ECO:0000256" key="4">
    <source>
        <dbReference type="NCBIfam" id="TIGR00168"/>
    </source>
</evidence>
<dbReference type="InterPro" id="IPR036788">
    <property type="entry name" value="T_IF-3_C_sf"/>
</dbReference>
<proteinExistence type="inferred from homology"/>
<dbReference type="InterPro" id="IPR036787">
    <property type="entry name" value="T_IF-3_N_sf"/>
</dbReference>
<evidence type="ECO:0000313" key="7">
    <source>
        <dbReference type="EMBL" id="AJY75208.1"/>
    </source>
</evidence>
<dbReference type="Pfam" id="PF00707">
    <property type="entry name" value="IF3_C"/>
    <property type="match status" value="1"/>
</dbReference>
<dbReference type="InterPro" id="IPR019815">
    <property type="entry name" value="Translation_initiation_fac_3_C"/>
</dbReference>
<accession>A0A0D5NJW1</accession>
<dbReference type="GO" id="GO:0005737">
    <property type="term" value="C:cytoplasm"/>
    <property type="evidence" value="ECO:0007669"/>
    <property type="project" value="UniProtKB-ARBA"/>
</dbReference>
<dbReference type="InterPro" id="IPR001288">
    <property type="entry name" value="Translation_initiation_fac_3"/>
</dbReference>
<dbReference type="Proteomes" id="UP000032633">
    <property type="component" value="Chromosome"/>
</dbReference>
<dbReference type="PANTHER" id="PTHR10938">
    <property type="entry name" value="TRANSLATION INITIATION FACTOR IF-3"/>
    <property type="match status" value="1"/>
</dbReference>
<dbReference type="HOGENOM" id="CLU_054919_3_2_9"/>
<reference evidence="7 8" key="1">
    <citation type="journal article" date="2015" name="J. Biotechnol.">
        <title>Complete genome sequence of Paenibacillus beijingensis 7188(T) (=DSM 24997(T)), a novel rhizobacterium from jujube garden soil.</title>
        <authorList>
            <person name="Kwak Y."/>
            <person name="Shin J.H."/>
        </authorList>
    </citation>
    <scope>NUCLEOTIDE SEQUENCE [LARGE SCALE GENOMIC DNA]</scope>
    <source>
        <strain evidence="7 8">DSM 24997</strain>
    </source>
</reference>
<evidence type="ECO:0000256" key="2">
    <source>
        <dbReference type="ARBA" id="ARBA00022540"/>
    </source>
</evidence>
<comment type="similarity">
    <text evidence="1">Belongs to the IF-3 family.</text>
</comment>
<dbReference type="RefSeq" id="WP_045670641.1">
    <property type="nucleotide sequence ID" value="NZ_CP011058.1"/>
</dbReference>
<keyword evidence="2 7" id="KW-0396">Initiation factor</keyword>
<protein>
    <recommendedName>
        <fullName evidence="4">Translation initiation factor IF-3</fullName>
    </recommendedName>
</protein>
<dbReference type="EMBL" id="CP011058">
    <property type="protein sequence ID" value="AJY75208.1"/>
    <property type="molecule type" value="Genomic_DNA"/>
</dbReference>
<dbReference type="OrthoDB" id="2899239at2"/>
<feature type="domain" description="Translation initiation factor 3 N-terminal" evidence="6">
    <location>
        <begin position="5"/>
        <end position="66"/>
    </location>
</feature>
<organism evidence="7 8">
    <name type="scientific">Paenibacillus beijingensis</name>
    <dbReference type="NCBI Taxonomy" id="1126833"/>
    <lineage>
        <taxon>Bacteria</taxon>
        <taxon>Bacillati</taxon>
        <taxon>Bacillota</taxon>
        <taxon>Bacilli</taxon>
        <taxon>Bacillales</taxon>
        <taxon>Paenibacillaceae</taxon>
        <taxon>Paenibacillus</taxon>
    </lineage>
</organism>
<dbReference type="GO" id="GO:0032790">
    <property type="term" value="P:ribosome disassembly"/>
    <property type="evidence" value="ECO:0007669"/>
    <property type="project" value="TreeGrafter"/>
</dbReference>
<dbReference type="AlphaFoldDB" id="A0A0D5NJW1"/>
<dbReference type="PANTHER" id="PTHR10938:SF0">
    <property type="entry name" value="TRANSLATION INITIATION FACTOR IF-3, MITOCHONDRIAL"/>
    <property type="match status" value="1"/>
</dbReference>
<dbReference type="GO" id="GO:0003743">
    <property type="term" value="F:translation initiation factor activity"/>
    <property type="evidence" value="ECO:0007669"/>
    <property type="project" value="UniProtKB-UniRule"/>
</dbReference>